<comment type="function">
    <text evidence="1">Specifically methylates the cytosine at position 967 (m5C967) of 16S rRNA.</text>
</comment>
<evidence type="ECO:0000313" key="15">
    <source>
        <dbReference type="EMBL" id="SDX07594.1"/>
    </source>
</evidence>
<evidence type="ECO:0000313" key="16">
    <source>
        <dbReference type="Proteomes" id="UP000198828"/>
    </source>
</evidence>
<keyword evidence="6 13" id="KW-0489">Methyltransferase</keyword>
<dbReference type="Gene3D" id="1.10.940.10">
    <property type="entry name" value="NusB-like"/>
    <property type="match status" value="1"/>
</dbReference>
<evidence type="ECO:0000256" key="6">
    <source>
        <dbReference type="ARBA" id="ARBA00022603"/>
    </source>
</evidence>
<feature type="domain" description="SAM-dependent MTase RsmB/NOP-type" evidence="14">
    <location>
        <begin position="168"/>
        <end position="444"/>
    </location>
</feature>
<evidence type="ECO:0000256" key="5">
    <source>
        <dbReference type="ARBA" id="ARBA00022552"/>
    </source>
</evidence>
<organism evidence="15 16">
    <name type="scientific">Tepidimicrobium xylanilyticum</name>
    <dbReference type="NCBI Taxonomy" id="1123352"/>
    <lineage>
        <taxon>Bacteria</taxon>
        <taxon>Bacillati</taxon>
        <taxon>Bacillota</taxon>
        <taxon>Tissierellia</taxon>
        <taxon>Tissierellales</taxon>
        <taxon>Tepidimicrobiaceae</taxon>
        <taxon>Tepidimicrobium</taxon>
    </lineage>
</organism>
<comment type="subcellular location">
    <subcellularLocation>
        <location evidence="2">Cytoplasm</location>
    </subcellularLocation>
</comment>
<dbReference type="InterPro" id="IPR023267">
    <property type="entry name" value="RCMT"/>
</dbReference>
<keyword evidence="7 13" id="KW-0808">Transferase</keyword>
<dbReference type="PANTHER" id="PTHR22807:SF53">
    <property type="entry name" value="RIBOSOMAL RNA SMALL SUBUNIT METHYLTRANSFERASE B-RELATED"/>
    <property type="match status" value="1"/>
</dbReference>
<dbReference type="GO" id="GO:0003723">
    <property type="term" value="F:RNA binding"/>
    <property type="evidence" value="ECO:0007669"/>
    <property type="project" value="UniProtKB-UniRule"/>
</dbReference>
<feature type="binding site" evidence="13">
    <location>
        <begin position="258"/>
        <end position="264"/>
    </location>
    <ligand>
        <name>S-adenosyl-L-methionine</name>
        <dbReference type="ChEBI" id="CHEBI:59789"/>
    </ligand>
</feature>
<dbReference type="InterPro" id="IPR035926">
    <property type="entry name" value="NusB-like_sf"/>
</dbReference>
<keyword evidence="5" id="KW-0698">rRNA processing</keyword>
<feature type="active site" description="Nucleophile" evidence="13">
    <location>
        <position position="380"/>
    </location>
</feature>
<evidence type="ECO:0000256" key="4">
    <source>
        <dbReference type="ARBA" id="ARBA00022490"/>
    </source>
</evidence>
<dbReference type="EMBL" id="FNNG01000006">
    <property type="protein sequence ID" value="SDX07594.1"/>
    <property type="molecule type" value="Genomic_DNA"/>
</dbReference>
<accession>A0A1H2YSD3</accession>
<evidence type="ECO:0000256" key="1">
    <source>
        <dbReference type="ARBA" id="ARBA00002724"/>
    </source>
</evidence>
<comment type="similarity">
    <text evidence="13">Belongs to the class I-like SAM-binding methyltransferase superfamily. RsmB/NOP family.</text>
</comment>
<dbReference type="SUPFAM" id="SSF53335">
    <property type="entry name" value="S-adenosyl-L-methionine-dependent methyltransferases"/>
    <property type="match status" value="1"/>
</dbReference>
<dbReference type="Pfam" id="PF01189">
    <property type="entry name" value="Methyltr_RsmB-F"/>
    <property type="match status" value="1"/>
</dbReference>
<dbReference type="GO" id="GO:0005737">
    <property type="term" value="C:cytoplasm"/>
    <property type="evidence" value="ECO:0007669"/>
    <property type="project" value="UniProtKB-SubCell"/>
</dbReference>
<dbReference type="Pfam" id="PF01029">
    <property type="entry name" value="NusB"/>
    <property type="match status" value="1"/>
</dbReference>
<dbReference type="PRINTS" id="PR02008">
    <property type="entry name" value="RCMTFAMILY"/>
</dbReference>
<evidence type="ECO:0000256" key="13">
    <source>
        <dbReference type="PROSITE-ProRule" id="PRU01023"/>
    </source>
</evidence>
<sequence>MNVREICLNILIDVHSKGAYSNYTINKYIKENIKIKDENLIREIVYGVIENRLYLDYIISKLSSIKVEKIQPPILDILRMGVYQMAFMDKIPDRAAVNESVNLSKKYGHKGISGFVNGVLRNFSRNKEKLMVVEVSNSVDYISIKYSYPKWIIRRWINEFGYEFTEKLCISNNSKPKLNIRVNRLKTNREELSDKLSSYGYIVYNTRYAKDGIIVENPIRITEREEFQQGCFTIQDESSMLVGQIANPKEGSLVMDLCSAPGGKATHIAEIMENKGKVISRDIYEHKLRLIKENSNRLGINIIETEIFDALKVDNTMVGKADYCIIDAPCSGLGIIRRRPDIKWNRKEEDIKELVRMQKAILNNAKKYVKPGGIIVYSTCTIGKEENLDVVMDFLKANKNFSLLGFGELLDSLENIETGNKGYVQLFPHIHGTDGFFIARIIKKNG</sequence>
<keyword evidence="8 13" id="KW-0949">S-adenosyl-L-methionine</keyword>
<dbReference type="InterPro" id="IPR049560">
    <property type="entry name" value="MeTrfase_RsmB-F_NOP2_cat"/>
</dbReference>
<dbReference type="InterPro" id="IPR004573">
    <property type="entry name" value="rRNA_ssu_MeTfrase_B"/>
</dbReference>
<dbReference type="EC" id="2.1.1.176" evidence="3"/>
<evidence type="ECO:0000256" key="8">
    <source>
        <dbReference type="ARBA" id="ARBA00022691"/>
    </source>
</evidence>
<evidence type="ECO:0000256" key="2">
    <source>
        <dbReference type="ARBA" id="ARBA00004496"/>
    </source>
</evidence>
<dbReference type="Pfam" id="PF22458">
    <property type="entry name" value="RsmF-B_ferredox"/>
    <property type="match status" value="1"/>
</dbReference>
<keyword evidence="4" id="KW-0963">Cytoplasm</keyword>
<dbReference type="InterPro" id="IPR006027">
    <property type="entry name" value="NusB_RsmB_TIM44"/>
</dbReference>
<dbReference type="InterPro" id="IPR011023">
    <property type="entry name" value="Nop2p"/>
</dbReference>
<dbReference type="AlphaFoldDB" id="A0A1H2YSD3"/>
<feature type="binding site" evidence="13">
    <location>
        <position position="327"/>
    </location>
    <ligand>
        <name>S-adenosyl-L-methionine</name>
        <dbReference type="ChEBI" id="CHEBI:59789"/>
    </ligand>
</feature>
<feature type="binding site" evidence="13">
    <location>
        <position position="282"/>
    </location>
    <ligand>
        <name>S-adenosyl-L-methionine</name>
        <dbReference type="ChEBI" id="CHEBI:59789"/>
    </ligand>
</feature>
<evidence type="ECO:0000256" key="12">
    <source>
        <dbReference type="ARBA" id="ARBA00047283"/>
    </source>
</evidence>
<dbReference type="InterPro" id="IPR001678">
    <property type="entry name" value="MeTrfase_RsmB-F_NOP2_dom"/>
</dbReference>
<dbReference type="OrthoDB" id="9810297at2"/>
<keyword evidence="9 13" id="KW-0694">RNA-binding</keyword>
<dbReference type="InterPro" id="IPR054728">
    <property type="entry name" value="RsmB-like_ferredoxin"/>
</dbReference>
<dbReference type="Gene3D" id="3.30.70.1170">
    <property type="entry name" value="Sun protein, domain 3"/>
    <property type="match status" value="1"/>
</dbReference>
<evidence type="ECO:0000256" key="9">
    <source>
        <dbReference type="ARBA" id="ARBA00022884"/>
    </source>
</evidence>
<dbReference type="InterPro" id="IPR029063">
    <property type="entry name" value="SAM-dependent_MTases_sf"/>
</dbReference>
<gene>
    <name evidence="15" type="ORF">SAMN05660923_01695</name>
</gene>
<protein>
    <recommendedName>
        <fullName evidence="3">16S rRNA (cytosine(967)-C(5))-methyltransferase</fullName>
        <ecNumber evidence="3">2.1.1.176</ecNumber>
    </recommendedName>
    <alternativeName>
        <fullName evidence="10">16S rRNA m5C967 methyltransferase</fullName>
    </alternativeName>
    <alternativeName>
        <fullName evidence="11">rRNA (cytosine-C(5)-)-methyltransferase RsmB</fullName>
    </alternativeName>
</protein>
<evidence type="ECO:0000256" key="3">
    <source>
        <dbReference type="ARBA" id="ARBA00012140"/>
    </source>
</evidence>
<evidence type="ECO:0000259" key="14">
    <source>
        <dbReference type="PROSITE" id="PS51686"/>
    </source>
</evidence>
<comment type="catalytic activity">
    <reaction evidence="12">
        <text>cytidine(967) in 16S rRNA + S-adenosyl-L-methionine = 5-methylcytidine(967) in 16S rRNA + S-adenosyl-L-homocysteine + H(+)</text>
        <dbReference type="Rhea" id="RHEA:42748"/>
        <dbReference type="Rhea" id="RHEA-COMP:10219"/>
        <dbReference type="Rhea" id="RHEA-COMP:10220"/>
        <dbReference type="ChEBI" id="CHEBI:15378"/>
        <dbReference type="ChEBI" id="CHEBI:57856"/>
        <dbReference type="ChEBI" id="CHEBI:59789"/>
        <dbReference type="ChEBI" id="CHEBI:74483"/>
        <dbReference type="ChEBI" id="CHEBI:82748"/>
        <dbReference type="EC" id="2.1.1.176"/>
    </reaction>
</comment>
<dbReference type="PROSITE" id="PS51686">
    <property type="entry name" value="SAM_MT_RSMB_NOP"/>
    <property type="match status" value="1"/>
</dbReference>
<name>A0A1H2YSD3_9FIRM</name>
<dbReference type="GO" id="GO:0006355">
    <property type="term" value="P:regulation of DNA-templated transcription"/>
    <property type="evidence" value="ECO:0007669"/>
    <property type="project" value="InterPro"/>
</dbReference>
<dbReference type="RefSeq" id="WP_093752727.1">
    <property type="nucleotide sequence ID" value="NZ_FNNG01000006.1"/>
</dbReference>
<proteinExistence type="inferred from homology"/>
<keyword evidence="16" id="KW-1185">Reference proteome</keyword>
<dbReference type="NCBIfam" id="TIGR00446">
    <property type="entry name" value="nop2p"/>
    <property type="match status" value="1"/>
</dbReference>
<dbReference type="FunFam" id="3.40.50.150:FF:000022">
    <property type="entry name" value="Ribosomal RNA small subunit methyltransferase B"/>
    <property type="match status" value="1"/>
</dbReference>
<dbReference type="PANTHER" id="PTHR22807">
    <property type="entry name" value="NOP2 YEAST -RELATED NOL1/NOP2/FMU SUN DOMAIN-CONTAINING"/>
    <property type="match status" value="1"/>
</dbReference>
<dbReference type="GO" id="GO:0008649">
    <property type="term" value="F:rRNA methyltransferase activity"/>
    <property type="evidence" value="ECO:0007669"/>
    <property type="project" value="InterPro"/>
</dbReference>
<evidence type="ECO:0000256" key="10">
    <source>
        <dbReference type="ARBA" id="ARBA00030399"/>
    </source>
</evidence>
<evidence type="ECO:0000256" key="7">
    <source>
        <dbReference type="ARBA" id="ARBA00022679"/>
    </source>
</evidence>
<dbReference type="CDD" id="cd02440">
    <property type="entry name" value="AdoMet_MTases"/>
    <property type="match status" value="1"/>
</dbReference>
<feature type="binding site" evidence="13">
    <location>
        <position position="309"/>
    </location>
    <ligand>
        <name>S-adenosyl-L-methionine</name>
        <dbReference type="ChEBI" id="CHEBI:59789"/>
    </ligand>
</feature>
<dbReference type="NCBIfam" id="NF011494">
    <property type="entry name" value="PRK14902.1"/>
    <property type="match status" value="1"/>
</dbReference>
<dbReference type="SUPFAM" id="SSF48013">
    <property type="entry name" value="NusB-like"/>
    <property type="match status" value="1"/>
</dbReference>
<reference evidence="15 16" key="1">
    <citation type="submission" date="2016-10" db="EMBL/GenBank/DDBJ databases">
        <authorList>
            <person name="de Groot N.N."/>
        </authorList>
    </citation>
    <scope>NUCLEOTIDE SEQUENCE [LARGE SCALE GENOMIC DNA]</scope>
    <source>
        <strain evidence="15 16">DSM 23310</strain>
    </source>
</reference>
<dbReference type="Gene3D" id="3.40.50.150">
    <property type="entry name" value="Vaccinia Virus protein VP39"/>
    <property type="match status" value="1"/>
</dbReference>
<dbReference type="Proteomes" id="UP000198828">
    <property type="component" value="Unassembled WGS sequence"/>
</dbReference>
<dbReference type="FunFam" id="3.30.70.1170:FF:000003">
    <property type="entry name" value="16S rRNA (Cytosine(967)-C(5))-methyltransferase RsmB"/>
    <property type="match status" value="1"/>
</dbReference>
<evidence type="ECO:0000256" key="11">
    <source>
        <dbReference type="ARBA" id="ARBA00031088"/>
    </source>
</evidence>
<dbReference type="NCBIfam" id="TIGR00563">
    <property type="entry name" value="rsmB"/>
    <property type="match status" value="1"/>
</dbReference>